<feature type="active site" evidence="4">
    <location>
        <position position="119"/>
    </location>
</feature>
<comment type="similarity">
    <text evidence="1">Belongs to the DNase I family.</text>
</comment>
<evidence type="ECO:0000313" key="8">
    <source>
        <dbReference type="Proteomes" id="UP000663864"/>
    </source>
</evidence>
<dbReference type="Proteomes" id="UP000663864">
    <property type="component" value="Unassembled WGS sequence"/>
</dbReference>
<dbReference type="GO" id="GO:0006308">
    <property type="term" value="P:DNA catabolic process"/>
    <property type="evidence" value="ECO:0007669"/>
    <property type="project" value="InterPro"/>
</dbReference>
<evidence type="ECO:0000256" key="4">
    <source>
        <dbReference type="PIRSR" id="PIRSR000988-1"/>
    </source>
</evidence>
<dbReference type="AlphaFoldDB" id="A0A814WES3"/>
<dbReference type="Pfam" id="PF03372">
    <property type="entry name" value="Exo_endo_phos"/>
    <property type="match status" value="1"/>
</dbReference>
<dbReference type="InterPro" id="IPR036691">
    <property type="entry name" value="Endo/exonu/phosph_ase_sf"/>
</dbReference>
<evidence type="ECO:0000256" key="1">
    <source>
        <dbReference type="ARBA" id="ARBA00007359"/>
    </source>
</evidence>
<dbReference type="InterPro" id="IPR016202">
    <property type="entry name" value="DNase_I"/>
</dbReference>
<dbReference type="GO" id="GO:0003677">
    <property type="term" value="F:DNA binding"/>
    <property type="evidence" value="ECO:0007669"/>
    <property type="project" value="TreeGrafter"/>
</dbReference>
<name>A0A814WES3_9BILA</name>
<dbReference type="PANTHER" id="PTHR11371">
    <property type="entry name" value="DEOXYRIBONUCLEASE"/>
    <property type="match status" value="1"/>
</dbReference>
<feature type="disulfide bond" description="Essential for enzymatic activity" evidence="5">
    <location>
        <begin position="245"/>
        <end position="280"/>
    </location>
</feature>
<dbReference type="SUPFAM" id="SSF56219">
    <property type="entry name" value="DNase I-like"/>
    <property type="match status" value="1"/>
</dbReference>
<dbReference type="PRINTS" id="PR00130">
    <property type="entry name" value="DNASEI"/>
</dbReference>
<keyword evidence="5" id="KW-1015">Disulfide bond</keyword>
<accession>A0A814WES3</accession>
<sequence length="332" mass="37695">MQLDKAISNIKINLVLQIGLNNNRKSNSIDVLLSLTYVSTVRIASFNLHQYGLKKASDATLTDFIADILNDCDVAILQEITDVTIRAPYVLHDALNRKSRSKPYTMALSARVGRSATKEQYIFLNRESTSGVKLINSYLYQDTEDRFERPPFIGTFEVTKRSTSGVKYFTIMNIHLKPTAAYQELLDMRYVIEDFIINNSQYFSETSISLAQALEQNVIGATSSNKPSLKTSHPILIIGDLNADCSYISLTRQQSLRSIDYADFVWMINNEVKTNTRQTCTYDRILVNGDKFVRAIVPRSNTTVNLQQRFGMTLAQALDISDHFPVKFDINW</sequence>
<dbReference type="GO" id="GO:0005634">
    <property type="term" value="C:nucleus"/>
    <property type="evidence" value="ECO:0007669"/>
    <property type="project" value="TreeGrafter"/>
</dbReference>
<keyword evidence="2" id="KW-0540">Nuclease</keyword>
<evidence type="ECO:0000256" key="3">
    <source>
        <dbReference type="ARBA" id="ARBA00022801"/>
    </source>
</evidence>
<keyword evidence="3" id="KW-0378">Hydrolase</keyword>
<proteinExistence type="inferred from homology"/>
<evidence type="ECO:0000259" key="6">
    <source>
        <dbReference type="Pfam" id="PF03372"/>
    </source>
</evidence>
<gene>
    <name evidence="7" type="ORF">ZHD862_LOCUS22811</name>
</gene>
<dbReference type="InterPro" id="IPR005135">
    <property type="entry name" value="Endo/exonuclease/phosphatase"/>
</dbReference>
<evidence type="ECO:0000256" key="2">
    <source>
        <dbReference type="ARBA" id="ARBA00022722"/>
    </source>
</evidence>
<organism evidence="7 8">
    <name type="scientific">Rotaria sordida</name>
    <dbReference type="NCBI Taxonomy" id="392033"/>
    <lineage>
        <taxon>Eukaryota</taxon>
        <taxon>Metazoa</taxon>
        <taxon>Spiralia</taxon>
        <taxon>Gnathifera</taxon>
        <taxon>Rotifera</taxon>
        <taxon>Eurotatoria</taxon>
        <taxon>Bdelloidea</taxon>
        <taxon>Philodinida</taxon>
        <taxon>Philodinidae</taxon>
        <taxon>Rotaria</taxon>
    </lineage>
</organism>
<evidence type="ECO:0000313" key="7">
    <source>
        <dbReference type="EMBL" id="CAF1200443.1"/>
    </source>
</evidence>
<protein>
    <recommendedName>
        <fullName evidence="6">Endonuclease/exonuclease/phosphatase domain-containing protein</fullName>
    </recommendedName>
</protein>
<dbReference type="GO" id="GO:0004530">
    <property type="term" value="F:deoxyribonuclease I activity"/>
    <property type="evidence" value="ECO:0007669"/>
    <property type="project" value="TreeGrafter"/>
</dbReference>
<feature type="domain" description="Endonuclease/exonuclease/phosphatase" evidence="6">
    <location>
        <begin position="44"/>
        <end position="323"/>
    </location>
</feature>
<dbReference type="PANTHER" id="PTHR11371:SF26">
    <property type="entry name" value="DEOXYRIBONUCLEASE"/>
    <property type="match status" value="1"/>
</dbReference>
<dbReference type="PIRSF" id="PIRSF000988">
    <property type="entry name" value="DNase_I_euk"/>
    <property type="match status" value="1"/>
</dbReference>
<dbReference type="Gene3D" id="3.60.10.10">
    <property type="entry name" value="Endonuclease/exonuclease/phosphatase"/>
    <property type="match status" value="1"/>
</dbReference>
<dbReference type="SMART" id="SM00476">
    <property type="entry name" value="DNaseIc"/>
    <property type="match status" value="1"/>
</dbReference>
<reference evidence="7" key="1">
    <citation type="submission" date="2021-02" db="EMBL/GenBank/DDBJ databases">
        <authorList>
            <person name="Nowell W R."/>
        </authorList>
    </citation>
    <scope>NUCLEOTIDE SEQUENCE</scope>
</reference>
<comment type="caution">
    <text evidence="7">The sequence shown here is derived from an EMBL/GenBank/DDBJ whole genome shotgun (WGS) entry which is preliminary data.</text>
</comment>
<feature type="active site" evidence="4">
    <location>
        <position position="175"/>
    </location>
</feature>
<dbReference type="EMBL" id="CAJNOT010001445">
    <property type="protein sequence ID" value="CAF1200443.1"/>
    <property type="molecule type" value="Genomic_DNA"/>
</dbReference>
<evidence type="ECO:0000256" key="5">
    <source>
        <dbReference type="PIRSR" id="PIRSR000988-2"/>
    </source>
</evidence>